<evidence type="ECO:0000313" key="3">
    <source>
        <dbReference type="Proteomes" id="UP000030655"/>
    </source>
</evidence>
<sequence length="94" mass="11334">VIFSYETEFISIFLDQEHRESHFGINKMVDIISKKYYGIKTSFIVDFVNKCRNCRNFVNLSTQDNVNLVQIKYKYDRYVIDCVDLRRYQEENDG</sequence>
<evidence type="ECO:0000313" key="2">
    <source>
        <dbReference type="EMBL" id="KCZ79390.1"/>
    </source>
</evidence>
<organism evidence="2 3">
    <name type="scientific">Anncaliia algerae PRA339</name>
    <dbReference type="NCBI Taxonomy" id="1288291"/>
    <lineage>
        <taxon>Eukaryota</taxon>
        <taxon>Fungi</taxon>
        <taxon>Fungi incertae sedis</taxon>
        <taxon>Microsporidia</taxon>
        <taxon>Tubulinosematoidea</taxon>
        <taxon>Tubulinosematidae</taxon>
        <taxon>Anncaliia</taxon>
    </lineage>
</organism>
<name>A0A059EWV0_9MICR</name>
<dbReference type="InterPro" id="IPR041588">
    <property type="entry name" value="Integrase_H2C2"/>
</dbReference>
<feature type="non-terminal residue" evidence="2">
    <location>
        <position position="1"/>
    </location>
</feature>
<keyword evidence="3" id="KW-1185">Reference proteome</keyword>
<feature type="non-terminal residue" evidence="2">
    <location>
        <position position="94"/>
    </location>
</feature>
<protein>
    <recommendedName>
        <fullName evidence="1">Integrase zinc-binding domain-containing protein</fullName>
    </recommendedName>
</protein>
<reference evidence="2 3" key="2">
    <citation type="submission" date="2014-03" db="EMBL/GenBank/DDBJ databases">
        <title>The Genome Sequence of Anncaliia algerae insect isolate PRA339.</title>
        <authorList>
            <consortium name="The Broad Institute Genome Sequencing Platform"/>
            <consortium name="The Broad Institute Genome Sequencing Center for Infectious Disease"/>
            <person name="Cuomo C."/>
            <person name="Becnel J."/>
            <person name="Sanscrainte N."/>
            <person name="Walker B."/>
            <person name="Young S.K."/>
            <person name="Zeng Q."/>
            <person name="Gargeya S."/>
            <person name="Fitzgerald M."/>
            <person name="Haas B."/>
            <person name="Abouelleil A."/>
            <person name="Alvarado L."/>
            <person name="Arachchi H.M."/>
            <person name="Berlin A.M."/>
            <person name="Chapman S.B."/>
            <person name="Dewar J."/>
            <person name="Goldberg J."/>
            <person name="Griggs A."/>
            <person name="Gujja S."/>
            <person name="Hansen M."/>
            <person name="Howarth C."/>
            <person name="Imamovic A."/>
            <person name="Larimer J."/>
            <person name="McCowan C."/>
            <person name="Murphy C."/>
            <person name="Neiman D."/>
            <person name="Pearson M."/>
            <person name="Priest M."/>
            <person name="Roberts A."/>
            <person name="Saif S."/>
            <person name="Shea T."/>
            <person name="Sisk P."/>
            <person name="Sykes S."/>
            <person name="Wortman J."/>
            <person name="Nusbaum C."/>
            <person name="Birren B."/>
        </authorList>
    </citation>
    <scope>NUCLEOTIDE SEQUENCE [LARGE SCALE GENOMIC DNA]</scope>
    <source>
        <strain evidence="2 3">PRA339</strain>
    </source>
</reference>
<evidence type="ECO:0000259" key="1">
    <source>
        <dbReference type="Pfam" id="PF17921"/>
    </source>
</evidence>
<feature type="domain" description="Integrase zinc-binding" evidence="1">
    <location>
        <begin position="14"/>
        <end position="55"/>
    </location>
</feature>
<dbReference type="HOGENOM" id="CLU_2391824_0_0_1"/>
<dbReference type="OrthoDB" id="2186513at2759"/>
<dbReference type="EMBL" id="KK365285">
    <property type="protein sequence ID" value="KCZ79390.1"/>
    <property type="molecule type" value="Genomic_DNA"/>
</dbReference>
<dbReference type="AlphaFoldDB" id="A0A059EWV0"/>
<dbReference type="VEuPathDB" id="MicrosporidiaDB:H312_03215"/>
<proteinExistence type="predicted"/>
<dbReference type="Proteomes" id="UP000030655">
    <property type="component" value="Unassembled WGS sequence"/>
</dbReference>
<dbReference type="Pfam" id="PF17921">
    <property type="entry name" value="Integrase_H2C2"/>
    <property type="match status" value="1"/>
</dbReference>
<gene>
    <name evidence="2" type="ORF">H312_03215</name>
</gene>
<reference evidence="3" key="1">
    <citation type="submission" date="2013-02" db="EMBL/GenBank/DDBJ databases">
        <authorList>
            <consortium name="The Broad Institute Genome Sequencing Platform"/>
            <person name="Cuomo C."/>
            <person name="Becnel J."/>
            <person name="Sanscrainte N."/>
            <person name="Walker B."/>
            <person name="Young S.K."/>
            <person name="Zeng Q."/>
            <person name="Gargeya S."/>
            <person name="Fitzgerald M."/>
            <person name="Haas B."/>
            <person name="Abouelleil A."/>
            <person name="Alvarado L."/>
            <person name="Arachchi H.M."/>
            <person name="Berlin A.M."/>
            <person name="Chapman S.B."/>
            <person name="Dewar J."/>
            <person name="Goldberg J."/>
            <person name="Griggs A."/>
            <person name="Gujja S."/>
            <person name="Hansen M."/>
            <person name="Howarth C."/>
            <person name="Imamovic A."/>
            <person name="Larimer J."/>
            <person name="McCowan C."/>
            <person name="Murphy C."/>
            <person name="Neiman D."/>
            <person name="Pearson M."/>
            <person name="Priest M."/>
            <person name="Roberts A."/>
            <person name="Saif S."/>
            <person name="Shea T."/>
            <person name="Sisk P."/>
            <person name="Sykes S."/>
            <person name="Wortman J."/>
            <person name="Nusbaum C."/>
            <person name="Birren B."/>
        </authorList>
    </citation>
    <scope>NUCLEOTIDE SEQUENCE [LARGE SCALE GENOMIC DNA]</scope>
    <source>
        <strain evidence="3">PRA339</strain>
    </source>
</reference>
<accession>A0A059EWV0</accession>